<evidence type="ECO:0000313" key="5">
    <source>
        <dbReference type="EMBL" id="VTZ64603.1"/>
    </source>
</evidence>
<protein>
    <submittedName>
        <fullName evidence="5">Putative glycogen debranching enzyme</fullName>
    </submittedName>
</protein>
<evidence type="ECO:0000259" key="4">
    <source>
        <dbReference type="Pfam" id="PF22422"/>
    </source>
</evidence>
<dbReference type="InterPro" id="IPR008928">
    <property type="entry name" value="6-hairpin_glycosidase_sf"/>
</dbReference>
<dbReference type="Pfam" id="PF22422">
    <property type="entry name" value="MGH1-like_GH"/>
    <property type="match status" value="1"/>
</dbReference>
<dbReference type="Gene3D" id="1.50.10.10">
    <property type="match status" value="1"/>
</dbReference>
<evidence type="ECO:0000256" key="2">
    <source>
        <dbReference type="ARBA" id="ARBA00022801"/>
    </source>
</evidence>
<dbReference type="GO" id="GO:0006487">
    <property type="term" value="P:protein N-linked glycosylation"/>
    <property type="evidence" value="ECO:0007669"/>
    <property type="project" value="TreeGrafter"/>
</dbReference>
<dbReference type="SUPFAM" id="SSF48208">
    <property type="entry name" value="Six-hairpin glycosidases"/>
    <property type="match status" value="1"/>
</dbReference>
<dbReference type="PANTHER" id="PTHR10412:SF11">
    <property type="entry name" value="MANNOSYL-OLIGOSACCHARIDE GLUCOSIDASE"/>
    <property type="match status" value="1"/>
</dbReference>
<organism evidence="5">
    <name type="scientific">Sinorhizobium medicae</name>
    <dbReference type="NCBI Taxonomy" id="110321"/>
    <lineage>
        <taxon>Bacteria</taxon>
        <taxon>Pseudomonadati</taxon>
        <taxon>Pseudomonadota</taxon>
        <taxon>Alphaproteobacteria</taxon>
        <taxon>Hyphomicrobiales</taxon>
        <taxon>Rhizobiaceae</taxon>
        <taxon>Sinorhizobium/Ensifer group</taxon>
        <taxon>Sinorhizobium</taxon>
    </lineage>
</organism>
<evidence type="ECO:0000256" key="3">
    <source>
        <dbReference type="ARBA" id="ARBA00023295"/>
    </source>
</evidence>
<dbReference type="EMBL" id="CABFNB010000131">
    <property type="protein sequence ID" value="VTZ64603.1"/>
    <property type="molecule type" value="Genomic_DNA"/>
</dbReference>
<sequence>MLFDIDHVPFSRKGRFLTISAMRIPGGEGERALYLRRVSGGDERPSLGRLCRLEFLDADGRAAAARFELSPEQLVVRTGDGSVRFVIGEGERLHIRGKKAGVRFHLEGSRYDYVYRTPDGEHCLVAAGENVKFIPRARLGDLAVSGKWERDRSTEVSFTLSGKRVFEGNVDFFRTVPPAEEPGSFEEALAAVTAEFAAWHRSIPAGVPGQDEAHRLAAYLLWGNTVPAEGALTRPAIYMSKNGMINIWSWDNAFSALGVAAFDGNLAFDQFAAVFDHQDASGLLPDYVNDREALFAFTKPPVHGWAVSCMMRDNPAFLTPERRAYLRDSIGRQVSYWLTHGRAGEEVLPSYFHGNDSGWDNASFFAEGGPVLSPDLPVFLILACEVLANLLEDDGEKAARWSRIADELQSLLIDTLWTGETFTARLSADPERSLPGESLIQFMPLLLGSRLPATMSRHLISRLVDRGFITDWGPATESPHSAFFEVDGYWRGPIWAPTTYLLWDGLQRQGERELARQVAQKFCALVSESGMAENFDARSGRGLRDRAFAWTSAVYLLLAHTLRAGNPVKS</sequence>
<dbReference type="RefSeq" id="WP_180162059.1">
    <property type="nucleotide sequence ID" value="NZ_CABFNB010000131.1"/>
</dbReference>
<dbReference type="Proteomes" id="UP000507954">
    <property type="component" value="Unassembled WGS sequence"/>
</dbReference>
<dbReference type="PANTHER" id="PTHR10412">
    <property type="entry name" value="MANNOSYL-OLIGOSACCHARIDE GLUCOSIDASE"/>
    <property type="match status" value="1"/>
</dbReference>
<accession>A0A508X9J8</accession>
<comment type="similarity">
    <text evidence="1">Belongs to the glycosyl hydrolase 63 family.</text>
</comment>
<dbReference type="AlphaFoldDB" id="A0A508X9J8"/>
<dbReference type="InterPro" id="IPR054491">
    <property type="entry name" value="MGH1-like_GH"/>
</dbReference>
<dbReference type="InterPro" id="IPR004888">
    <property type="entry name" value="Glycoside_hydrolase_63"/>
</dbReference>
<feature type="domain" description="Mannosylglycerate hydrolase MGH1-like glycoside hydrolase" evidence="4">
    <location>
        <begin position="246"/>
        <end position="551"/>
    </location>
</feature>
<keyword evidence="3" id="KW-0326">Glycosidase</keyword>
<proteinExistence type="inferred from homology"/>
<dbReference type="GO" id="GO:0009311">
    <property type="term" value="P:oligosaccharide metabolic process"/>
    <property type="evidence" value="ECO:0007669"/>
    <property type="project" value="InterPro"/>
</dbReference>
<gene>
    <name evidence="5" type="ORF">EMEDMD4_620075</name>
</gene>
<evidence type="ECO:0000256" key="1">
    <source>
        <dbReference type="ARBA" id="ARBA00010833"/>
    </source>
</evidence>
<dbReference type="InterPro" id="IPR012341">
    <property type="entry name" value="6hp_glycosidase-like_sf"/>
</dbReference>
<name>A0A508X9J8_9HYPH</name>
<keyword evidence="2" id="KW-0378">Hydrolase</keyword>
<dbReference type="GO" id="GO:0004573">
    <property type="term" value="F:Glc3Man9GlcNAc2 oligosaccharide glucosidase activity"/>
    <property type="evidence" value="ECO:0007669"/>
    <property type="project" value="InterPro"/>
</dbReference>
<reference evidence="5" key="1">
    <citation type="submission" date="2019-06" db="EMBL/GenBank/DDBJ databases">
        <authorList>
            <person name="Le Quere A."/>
            <person name="Colella S."/>
        </authorList>
    </citation>
    <scope>NUCLEOTIDE SEQUENCE</scope>
    <source>
        <strain evidence="5">EmedicaeMD41</strain>
    </source>
</reference>